<comment type="caution">
    <text evidence="2">The sequence shown here is derived from an EMBL/GenBank/DDBJ whole genome shotgun (WGS) entry which is preliminary data.</text>
</comment>
<dbReference type="Proteomes" id="UP001595478">
    <property type="component" value="Unassembled WGS sequence"/>
</dbReference>
<feature type="domain" description="DUF6436" evidence="1">
    <location>
        <begin position="64"/>
        <end position="187"/>
    </location>
</feature>
<evidence type="ECO:0000313" key="3">
    <source>
        <dbReference type="Proteomes" id="UP001595478"/>
    </source>
</evidence>
<gene>
    <name evidence="2" type="ORF">ACFOHL_02730</name>
</gene>
<evidence type="ECO:0000313" key="2">
    <source>
        <dbReference type="EMBL" id="MFC3120527.1"/>
    </source>
</evidence>
<keyword evidence="3" id="KW-1185">Reference proteome</keyword>
<reference evidence="3" key="1">
    <citation type="journal article" date="2019" name="Int. J. Syst. Evol. Microbiol.">
        <title>The Global Catalogue of Microorganisms (GCM) 10K type strain sequencing project: providing services to taxonomists for standard genome sequencing and annotation.</title>
        <authorList>
            <consortium name="The Broad Institute Genomics Platform"/>
            <consortium name="The Broad Institute Genome Sequencing Center for Infectious Disease"/>
            <person name="Wu L."/>
            <person name="Ma J."/>
        </authorList>
    </citation>
    <scope>NUCLEOTIDE SEQUENCE [LARGE SCALE GENOMIC DNA]</scope>
    <source>
        <strain evidence="3">KCTC 52473</strain>
    </source>
</reference>
<dbReference type="InterPro" id="IPR045494">
    <property type="entry name" value="DUF6436"/>
</dbReference>
<accession>A0ABV7FJQ5</accession>
<dbReference type="EMBL" id="JBHRSW010000005">
    <property type="protein sequence ID" value="MFC3120527.1"/>
    <property type="molecule type" value="Genomic_DNA"/>
</dbReference>
<name>A0ABV7FJQ5_9ALTE</name>
<protein>
    <submittedName>
        <fullName evidence="2">DUF6436 domain-containing protein</fullName>
    </submittedName>
</protein>
<organism evidence="2 3">
    <name type="scientific">Agaribacter flavus</name>
    <dbReference type="NCBI Taxonomy" id="1902781"/>
    <lineage>
        <taxon>Bacteria</taxon>
        <taxon>Pseudomonadati</taxon>
        <taxon>Pseudomonadota</taxon>
        <taxon>Gammaproteobacteria</taxon>
        <taxon>Alteromonadales</taxon>
        <taxon>Alteromonadaceae</taxon>
        <taxon>Agaribacter</taxon>
    </lineage>
</organism>
<evidence type="ECO:0000259" key="1">
    <source>
        <dbReference type="Pfam" id="PF20029"/>
    </source>
</evidence>
<sequence length="187" mass="20891">MLASRTKIVFGVVCWLILCSSLIVWVGASNKSEFDPEMRLSSAIMDMNFEYTVVEKFAPLSTVGETRQLFHIYQGDCFCEWLARTHISKLSLWAANQDFAIIDVNLDEHPELKPLIPSTPAVLAIDDRHRLIYLGPYSRGSGCFSASGQVDDVLKQYVERDLAIQNPSTRFPSATIEVDASGCYCST</sequence>
<proteinExistence type="predicted"/>
<dbReference type="RefSeq" id="WP_376918666.1">
    <property type="nucleotide sequence ID" value="NZ_JBHRSW010000005.1"/>
</dbReference>
<dbReference type="Pfam" id="PF20029">
    <property type="entry name" value="DUF6436"/>
    <property type="match status" value="1"/>
</dbReference>